<organism evidence="1">
    <name type="scientific">Rhizophora mucronata</name>
    <name type="common">Asiatic mangrove</name>
    <dbReference type="NCBI Taxonomy" id="61149"/>
    <lineage>
        <taxon>Eukaryota</taxon>
        <taxon>Viridiplantae</taxon>
        <taxon>Streptophyta</taxon>
        <taxon>Embryophyta</taxon>
        <taxon>Tracheophyta</taxon>
        <taxon>Spermatophyta</taxon>
        <taxon>Magnoliopsida</taxon>
        <taxon>eudicotyledons</taxon>
        <taxon>Gunneridae</taxon>
        <taxon>Pentapetalae</taxon>
        <taxon>rosids</taxon>
        <taxon>fabids</taxon>
        <taxon>Malpighiales</taxon>
        <taxon>Rhizophoraceae</taxon>
        <taxon>Rhizophora</taxon>
    </lineage>
</organism>
<dbReference type="EMBL" id="GGEC01001812">
    <property type="protein sequence ID" value="MBW82295.1"/>
    <property type="molecule type" value="Transcribed_RNA"/>
</dbReference>
<sequence length="68" mass="8430">MWMLEQFCCTWPEFWVLSQHALNQTSKGTRKFCWKWSHYRLIYLVNECLHIKCLKCRLKRSHFIYTAS</sequence>
<protein>
    <submittedName>
        <fullName evidence="1">Uncharacterized protein</fullName>
    </submittedName>
</protein>
<dbReference type="AlphaFoldDB" id="A0A2P2IM78"/>
<accession>A0A2P2IM78</accession>
<reference evidence="1" key="1">
    <citation type="submission" date="2018-02" db="EMBL/GenBank/DDBJ databases">
        <title>Rhizophora mucronata_Transcriptome.</title>
        <authorList>
            <person name="Meera S.P."/>
            <person name="Sreeshan A."/>
            <person name="Augustine A."/>
        </authorList>
    </citation>
    <scope>NUCLEOTIDE SEQUENCE</scope>
    <source>
        <tissue evidence="1">Leaf</tissue>
    </source>
</reference>
<name>A0A2P2IM78_RHIMU</name>
<proteinExistence type="predicted"/>
<evidence type="ECO:0000313" key="1">
    <source>
        <dbReference type="EMBL" id="MBW82295.1"/>
    </source>
</evidence>